<proteinExistence type="predicted"/>
<accession>A0A8S5R3K7</accession>
<sequence>MKLNVKKIIEDNIITVDISVASLGTSTSTVDEEKSLLADFPRSVRFSDINFKANVKLDENGDPIVTDEEANNSTIVSVELKKIINKEYPINDEMNIVMPFDVTKIATTETNTLLDTVEKVGKAYATVFATKVQAEIAKKLAEVRSLNTKFEGETEVIL</sequence>
<organism evidence="1">
    <name type="scientific">Siphoviridae sp. ctEkS11</name>
    <dbReference type="NCBI Taxonomy" id="2827272"/>
    <lineage>
        <taxon>Viruses</taxon>
        <taxon>Duplodnaviria</taxon>
        <taxon>Heunggongvirae</taxon>
        <taxon>Uroviricota</taxon>
        <taxon>Caudoviricetes</taxon>
    </lineage>
</organism>
<evidence type="ECO:0000313" key="1">
    <source>
        <dbReference type="EMBL" id="DAE26063.1"/>
    </source>
</evidence>
<name>A0A8S5R3K7_9CAUD</name>
<dbReference type="EMBL" id="BK015807">
    <property type="protein sequence ID" value="DAE26063.1"/>
    <property type="molecule type" value="Genomic_DNA"/>
</dbReference>
<reference evidence="1" key="1">
    <citation type="journal article" date="2021" name="Proc. Natl. Acad. Sci. U.S.A.">
        <title>A Catalog of Tens of Thousands of Viruses from Human Metagenomes Reveals Hidden Associations with Chronic Diseases.</title>
        <authorList>
            <person name="Tisza M.J."/>
            <person name="Buck C.B."/>
        </authorList>
    </citation>
    <scope>NUCLEOTIDE SEQUENCE</scope>
    <source>
        <strain evidence="1">CtEkS11</strain>
    </source>
</reference>
<protein>
    <submittedName>
        <fullName evidence="1">Uncharacterized protein</fullName>
    </submittedName>
</protein>